<comment type="caution">
    <text evidence="8">The sequence shown here is derived from an EMBL/GenBank/DDBJ whole genome shotgun (WGS) entry which is preliminary data.</text>
</comment>
<dbReference type="AlphaFoldDB" id="A0A8E0VJQ7"/>
<dbReference type="EC" id="3.6.4.13" evidence="1"/>
<dbReference type="OrthoDB" id="10261904at2759"/>
<dbReference type="GO" id="GO:0005829">
    <property type="term" value="C:cytosol"/>
    <property type="evidence" value="ECO:0007669"/>
    <property type="project" value="TreeGrafter"/>
</dbReference>
<accession>A0A8E0VJQ7</accession>
<reference evidence="8" key="1">
    <citation type="submission" date="2019-05" db="EMBL/GenBank/DDBJ databases">
        <title>Annotation for the trematode Fasciolopsis buski.</title>
        <authorList>
            <person name="Choi Y.-J."/>
        </authorList>
    </citation>
    <scope>NUCLEOTIDE SEQUENCE</scope>
    <source>
        <strain evidence="8">HT</strain>
        <tissue evidence="8">Whole worm</tissue>
    </source>
</reference>
<evidence type="ECO:0000256" key="4">
    <source>
        <dbReference type="ARBA" id="ARBA00022806"/>
    </source>
</evidence>
<dbReference type="EMBL" id="LUCM01007589">
    <property type="protein sequence ID" value="KAA0189688.1"/>
    <property type="molecule type" value="Genomic_DNA"/>
</dbReference>
<dbReference type="GO" id="GO:0003676">
    <property type="term" value="F:nucleic acid binding"/>
    <property type="evidence" value="ECO:0007669"/>
    <property type="project" value="InterPro"/>
</dbReference>
<dbReference type="Pfam" id="PF00270">
    <property type="entry name" value="DEAD"/>
    <property type="match status" value="1"/>
</dbReference>
<evidence type="ECO:0000313" key="8">
    <source>
        <dbReference type="EMBL" id="KAA0189688.1"/>
    </source>
</evidence>
<evidence type="ECO:0000256" key="6">
    <source>
        <dbReference type="PROSITE-ProRule" id="PRU00552"/>
    </source>
</evidence>
<dbReference type="InterPro" id="IPR050079">
    <property type="entry name" value="DEAD_box_RNA_helicase"/>
</dbReference>
<dbReference type="SUPFAM" id="SSF52540">
    <property type="entry name" value="P-loop containing nucleoside triphosphate hydrolases"/>
    <property type="match status" value="1"/>
</dbReference>
<dbReference type="InterPro" id="IPR014014">
    <property type="entry name" value="RNA_helicase_DEAD_Q_motif"/>
</dbReference>
<dbReference type="PANTHER" id="PTHR47959">
    <property type="entry name" value="ATP-DEPENDENT RNA HELICASE RHLE-RELATED"/>
    <property type="match status" value="1"/>
</dbReference>
<dbReference type="PANTHER" id="PTHR47959:SF1">
    <property type="entry name" value="ATP-DEPENDENT RNA HELICASE DBPA"/>
    <property type="match status" value="1"/>
</dbReference>
<keyword evidence="3" id="KW-0378">Hydrolase</keyword>
<dbReference type="Proteomes" id="UP000728185">
    <property type="component" value="Unassembled WGS sequence"/>
</dbReference>
<name>A0A8E0VJQ7_9TREM</name>
<protein>
    <recommendedName>
        <fullName evidence="1">RNA helicase</fullName>
        <ecNumber evidence="1">3.6.4.13</ecNumber>
    </recommendedName>
</protein>
<keyword evidence="4 8" id="KW-0347">Helicase</keyword>
<evidence type="ECO:0000256" key="3">
    <source>
        <dbReference type="ARBA" id="ARBA00022801"/>
    </source>
</evidence>
<dbReference type="PROSITE" id="PS51195">
    <property type="entry name" value="Q_MOTIF"/>
    <property type="match status" value="1"/>
</dbReference>
<dbReference type="GO" id="GO:0003724">
    <property type="term" value="F:RNA helicase activity"/>
    <property type="evidence" value="ECO:0007669"/>
    <property type="project" value="UniProtKB-EC"/>
</dbReference>
<keyword evidence="2" id="KW-0547">Nucleotide-binding</keyword>
<evidence type="ECO:0000313" key="9">
    <source>
        <dbReference type="Proteomes" id="UP000728185"/>
    </source>
</evidence>
<feature type="domain" description="DEAD-box RNA helicase Q" evidence="7">
    <location>
        <begin position="24"/>
        <end position="52"/>
    </location>
</feature>
<gene>
    <name evidence="8" type="ORF">FBUS_04454</name>
</gene>
<dbReference type="GO" id="GO:0005524">
    <property type="term" value="F:ATP binding"/>
    <property type="evidence" value="ECO:0007669"/>
    <property type="project" value="UniProtKB-KW"/>
</dbReference>
<keyword evidence="9" id="KW-1185">Reference proteome</keyword>
<evidence type="ECO:0000256" key="5">
    <source>
        <dbReference type="ARBA" id="ARBA00022840"/>
    </source>
</evidence>
<evidence type="ECO:0000256" key="1">
    <source>
        <dbReference type="ARBA" id="ARBA00012552"/>
    </source>
</evidence>
<dbReference type="Gene3D" id="3.40.50.300">
    <property type="entry name" value="P-loop containing nucleotide triphosphate hydrolases"/>
    <property type="match status" value="1"/>
</dbReference>
<keyword evidence="5" id="KW-0067">ATP-binding</keyword>
<dbReference type="GO" id="GO:0016787">
    <property type="term" value="F:hydrolase activity"/>
    <property type="evidence" value="ECO:0007669"/>
    <property type="project" value="UniProtKB-KW"/>
</dbReference>
<dbReference type="InterPro" id="IPR011545">
    <property type="entry name" value="DEAD/DEAH_box_helicase_dom"/>
</dbReference>
<evidence type="ECO:0000256" key="2">
    <source>
        <dbReference type="ARBA" id="ARBA00022741"/>
    </source>
</evidence>
<organism evidence="8 9">
    <name type="scientific">Fasciolopsis buskii</name>
    <dbReference type="NCBI Taxonomy" id="27845"/>
    <lineage>
        <taxon>Eukaryota</taxon>
        <taxon>Metazoa</taxon>
        <taxon>Spiralia</taxon>
        <taxon>Lophotrochozoa</taxon>
        <taxon>Platyhelminthes</taxon>
        <taxon>Trematoda</taxon>
        <taxon>Digenea</taxon>
        <taxon>Plagiorchiida</taxon>
        <taxon>Echinostomata</taxon>
        <taxon>Echinostomatoidea</taxon>
        <taxon>Fasciolidae</taxon>
        <taxon>Fasciolopsis</taxon>
    </lineage>
</organism>
<sequence>MPNAPCVGSTSDTSMLKTITDSGGPFAHLGLDTWLCRLIQNLGWLEPSPIQSSAIPVSLNGHDVIGLAETGSGKTAAFLLPIIQACFMLVA</sequence>
<feature type="short sequence motif" description="Q motif" evidence="6">
    <location>
        <begin position="24"/>
        <end position="52"/>
    </location>
</feature>
<dbReference type="InterPro" id="IPR027417">
    <property type="entry name" value="P-loop_NTPase"/>
</dbReference>
<proteinExistence type="predicted"/>
<evidence type="ECO:0000259" key="7">
    <source>
        <dbReference type="PROSITE" id="PS51195"/>
    </source>
</evidence>